<dbReference type="GO" id="GO:0034364">
    <property type="term" value="C:high-density lipoprotein particle"/>
    <property type="evidence" value="ECO:0007669"/>
    <property type="project" value="TreeGrafter"/>
</dbReference>
<dbReference type="PANTHER" id="PTHR32288:SF0">
    <property type="entry name" value="APOLIPOPROTEIN C-IV"/>
    <property type="match status" value="1"/>
</dbReference>
<dbReference type="Proteomes" id="UP001652583">
    <property type="component" value="Chromosome E2"/>
</dbReference>
<reference evidence="11" key="1">
    <citation type="submission" date="2025-08" db="UniProtKB">
        <authorList>
            <consortium name="RefSeq"/>
        </authorList>
    </citation>
    <scope>IDENTIFICATION</scope>
    <source>
        <tissue evidence="11">Blood</tissue>
    </source>
</reference>
<dbReference type="AlphaFoldDB" id="A0A6I9ZMB1"/>
<sequence length="157" mass="18241">MRSKALNPHLVLLVTQGMMKTVRPREGIGIAQITRRECVWPRAQCPRVFNMKEVIINSHACQQEVPAATPSMPPELVDSPWSLMKDKVKTLVTRTREKWQWFWGPEAFQGFVQAYYEDHLKDLRLRTQAWLRSSRDSLLNKAHSLCPQLLCRDGDKN</sequence>
<comment type="similarity">
    <text evidence="3">Belongs to the apolipoprotein C4 family.</text>
</comment>
<dbReference type="Pfam" id="PF15119">
    <property type="entry name" value="APOC4"/>
    <property type="match status" value="1"/>
</dbReference>
<dbReference type="InterPro" id="IPR028120">
    <property type="entry name" value="APOC4"/>
</dbReference>
<evidence type="ECO:0000256" key="9">
    <source>
        <dbReference type="ARBA" id="ARBA00031172"/>
    </source>
</evidence>
<evidence type="ECO:0000256" key="7">
    <source>
        <dbReference type="ARBA" id="ARBA00022729"/>
    </source>
</evidence>
<name>A0A6I9ZMB1_ACIJB</name>
<evidence type="ECO:0000256" key="8">
    <source>
        <dbReference type="ARBA" id="ARBA00023055"/>
    </source>
</evidence>
<dbReference type="GO" id="GO:0070328">
    <property type="term" value="P:triglyceride homeostasis"/>
    <property type="evidence" value="ECO:0007669"/>
    <property type="project" value="TreeGrafter"/>
</dbReference>
<comment type="function">
    <text evidence="1">May participate in lipoprotein metabolism.</text>
</comment>
<evidence type="ECO:0000256" key="1">
    <source>
        <dbReference type="ARBA" id="ARBA00003688"/>
    </source>
</evidence>
<dbReference type="RefSeq" id="XP_014926235.1">
    <property type="nucleotide sequence ID" value="XM_015070749.3"/>
</dbReference>
<evidence type="ECO:0000313" key="10">
    <source>
        <dbReference type="Proteomes" id="UP001652583"/>
    </source>
</evidence>
<dbReference type="GO" id="GO:0010890">
    <property type="term" value="P:positive regulation of triglyceride storage"/>
    <property type="evidence" value="ECO:0007669"/>
    <property type="project" value="TreeGrafter"/>
</dbReference>
<evidence type="ECO:0000256" key="2">
    <source>
        <dbReference type="ARBA" id="ARBA00004613"/>
    </source>
</evidence>
<comment type="subcellular location">
    <subcellularLocation>
        <location evidence="2">Secreted</location>
    </subcellularLocation>
</comment>
<keyword evidence="5" id="KW-0813">Transport</keyword>
<keyword evidence="10" id="KW-1185">Reference proteome</keyword>
<dbReference type="OrthoDB" id="9449255at2759"/>
<dbReference type="CTD" id="346"/>
<dbReference type="GeneID" id="106973664"/>
<organism evidence="10 11">
    <name type="scientific">Acinonyx jubatus</name>
    <name type="common">Cheetah</name>
    <dbReference type="NCBI Taxonomy" id="32536"/>
    <lineage>
        <taxon>Eukaryota</taxon>
        <taxon>Metazoa</taxon>
        <taxon>Chordata</taxon>
        <taxon>Craniata</taxon>
        <taxon>Vertebrata</taxon>
        <taxon>Euteleostomi</taxon>
        <taxon>Mammalia</taxon>
        <taxon>Eutheria</taxon>
        <taxon>Laurasiatheria</taxon>
        <taxon>Carnivora</taxon>
        <taxon>Feliformia</taxon>
        <taxon>Felidae</taxon>
        <taxon>Felinae</taxon>
        <taxon>Acinonyx</taxon>
    </lineage>
</organism>
<evidence type="ECO:0000313" key="11">
    <source>
        <dbReference type="RefSeq" id="XP_014926235.1"/>
    </source>
</evidence>
<protein>
    <recommendedName>
        <fullName evidence="4">Apolipoprotein C-IV</fullName>
    </recommendedName>
    <alternativeName>
        <fullName evidence="9">Apolipoprotein C4</fullName>
    </alternativeName>
</protein>
<dbReference type="GO" id="GO:0006869">
    <property type="term" value="P:lipid transport"/>
    <property type="evidence" value="ECO:0007669"/>
    <property type="project" value="UniProtKB-KW"/>
</dbReference>
<keyword evidence="6" id="KW-0964">Secreted</keyword>
<evidence type="ECO:0000256" key="4">
    <source>
        <dbReference type="ARBA" id="ARBA00013939"/>
    </source>
</evidence>
<evidence type="ECO:0000256" key="3">
    <source>
        <dbReference type="ARBA" id="ARBA00007402"/>
    </source>
</evidence>
<dbReference type="GO" id="GO:0034361">
    <property type="term" value="C:very-low-density lipoprotein particle"/>
    <property type="evidence" value="ECO:0007669"/>
    <property type="project" value="TreeGrafter"/>
</dbReference>
<proteinExistence type="inferred from homology"/>
<evidence type="ECO:0000256" key="6">
    <source>
        <dbReference type="ARBA" id="ARBA00022525"/>
    </source>
</evidence>
<evidence type="ECO:0000256" key="5">
    <source>
        <dbReference type="ARBA" id="ARBA00022448"/>
    </source>
</evidence>
<dbReference type="PANTHER" id="PTHR32288">
    <property type="entry name" value="APOLIPOPROTEIN C-IV"/>
    <property type="match status" value="1"/>
</dbReference>
<keyword evidence="8" id="KW-0445">Lipid transport</keyword>
<accession>A0A6I9ZMB1</accession>
<gene>
    <name evidence="11" type="primary">APOC4</name>
</gene>
<keyword evidence="7" id="KW-0732">Signal</keyword>